<proteinExistence type="predicted"/>
<organism evidence="3 4">
    <name type="scientific">Massilia jejuensis</name>
    <dbReference type="NCBI Taxonomy" id="648894"/>
    <lineage>
        <taxon>Bacteria</taxon>
        <taxon>Pseudomonadati</taxon>
        <taxon>Pseudomonadota</taxon>
        <taxon>Betaproteobacteria</taxon>
        <taxon>Burkholderiales</taxon>
        <taxon>Oxalobacteraceae</taxon>
        <taxon>Telluria group</taxon>
        <taxon>Massilia</taxon>
    </lineage>
</organism>
<feature type="transmembrane region" description="Helical" evidence="2">
    <location>
        <begin position="47"/>
        <end position="67"/>
    </location>
</feature>
<evidence type="ECO:0000256" key="2">
    <source>
        <dbReference type="SAM" id="Phobius"/>
    </source>
</evidence>
<protein>
    <recommendedName>
        <fullName evidence="5">DUF805 domain-containing protein</fullName>
    </recommendedName>
</protein>
<feature type="region of interest" description="Disordered" evidence="1">
    <location>
        <begin position="139"/>
        <end position="160"/>
    </location>
</feature>
<keyword evidence="4" id="KW-1185">Reference proteome</keyword>
<dbReference type="Proteomes" id="UP001596031">
    <property type="component" value="Unassembled WGS sequence"/>
</dbReference>
<name>A0ABW0PKN6_9BURK</name>
<evidence type="ECO:0008006" key="5">
    <source>
        <dbReference type="Google" id="ProtNLM"/>
    </source>
</evidence>
<dbReference type="EMBL" id="JBHSMS010000039">
    <property type="protein sequence ID" value="MFC5512042.1"/>
    <property type="molecule type" value="Genomic_DNA"/>
</dbReference>
<comment type="caution">
    <text evidence="3">The sequence shown here is derived from an EMBL/GenBank/DDBJ whole genome shotgun (WGS) entry which is preliminary data.</text>
</comment>
<dbReference type="RefSeq" id="WP_379721840.1">
    <property type="nucleotide sequence ID" value="NZ_JBHSMS010000039.1"/>
</dbReference>
<keyword evidence="2" id="KW-0812">Transmembrane</keyword>
<feature type="transmembrane region" description="Helical" evidence="2">
    <location>
        <begin position="109"/>
        <end position="133"/>
    </location>
</feature>
<feature type="transmembrane region" description="Helical" evidence="2">
    <location>
        <begin position="79"/>
        <end position="97"/>
    </location>
</feature>
<evidence type="ECO:0000313" key="4">
    <source>
        <dbReference type="Proteomes" id="UP001596031"/>
    </source>
</evidence>
<gene>
    <name evidence="3" type="ORF">ACFPOU_13020</name>
</gene>
<evidence type="ECO:0000313" key="3">
    <source>
        <dbReference type="EMBL" id="MFC5512042.1"/>
    </source>
</evidence>
<reference evidence="4" key="1">
    <citation type="journal article" date="2019" name="Int. J. Syst. Evol. Microbiol.">
        <title>The Global Catalogue of Microorganisms (GCM) 10K type strain sequencing project: providing services to taxonomists for standard genome sequencing and annotation.</title>
        <authorList>
            <consortium name="The Broad Institute Genomics Platform"/>
            <consortium name="The Broad Institute Genome Sequencing Center for Infectious Disease"/>
            <person name="Wu L."/>
            <person name="Ma J."/>
        </authorList>
    </citation>
    <scope>NUCLEOTIDE SEQUENCE [LARGE SCALE GENOMIC DNA]</scope>
    <source>
        <strain evidence="4">CCUG 38813</strain>
    </source>
</reference>
<keyword evidence="2" id="KW-1133">Transmembrane helix</keyword>
<sequence length="160" mass="18077">MRDTIGRSAPRRAAWMRPRQVLLLMAASLFLAGLLEQTADPGPWMLFVSSLLFALLQNFLPFYWYRLDSDLRDFPRSRWMNFGIVFMMPLAMPVYLLRSRARGQRLRALLRFAACALLLALAIGLGLFAGTLLPRTGPLQQPQKSIEPDTVTVRGAPATR</sequence>
<evidence type="ECO:0000256" key="1">
    <source>
        <dbReference type="SAM" id="MobiDB-lite"/>
    </source>
</evidence>
<accession>A0ABW0PKN6</accession>
<keyword evidence="2" id="KW-0472">Membrane</keyword>